<gene>
    <name evidence="2" type="ORF">Syun_010064</name>
</gene>
<dbReference type="PANTHER" id="PTHR22572">
    <property type="entry name" value="SUGAR-1-PHOSPHATE GUANYL TRANSFERASE"/>
    <property type="match status" value="1"/>
</dbReference>
<evidence type="ECO:0000313" key="2">
    <source>
        <dbReference type="EMBL" id="KAK9151755.1"/>
    </source>
</evidence>
<organism evidence="2 3">
    <name type="scientific">Stephania yunnanensis</name>
    <dbReference type="NCBI Taxonomy" id="152371"/>
    <lineage>
        <taxon>Eukaryota</taxon>
        <taxon>Viridiplantae</taxon>
        <taxon>Streptophyta</taxon>
        <taxon>Embryophyta</taxon>
        <taxon>Tracheophyta</taxon>
        <taxon>Spermatophyta</taxon>
        <taxon>Magnoliopsida</taxon>
        <taxon>Ranunculales</taxon>
        <taxon>Menispermaceae</taxon>
        <taxon>Menispermoideae</taxon>
        <taxon>Cissampelideae</taxon>
        <taxon>Stephania</taxon>
    </lineage>
</organism>
<dbReference type="AlphaFoldDB" id="A0AAP0KIF1"/>
<name>A0AAP0KIF1_9MAGN</name>
<accession>A0AAP0KIF1</accession>
<dbReference type="Gene3D" id="3.90.550.10">
    <property type="entry name" value="Spore Coat Polysaccharide Biosynthesis Protein SpsA, Chain A"/>
    <property type="match status" value="1"/>
</dbReference>
<evidence type="ECO:0000313" key="3">
    <source>
        <dbReference type="Proteomes" id="UP001420932"/>
    </source>
</evidence>
<dbReference type="Proteomes" id="UP001420932">
    <property type="component" value="Unassembled WGS sequence"/>
</dbReference>
<reference evidence="2 3" key="1">
    <citation type="submission" date="2024-01" db="EMBL/GenBank/DDBJ databases">
        <title>Genome assemblies of Stephania.</title>
        <authorList>
            <person name="Yang L."/>
        </authorList>
    </citation>
    <scope>NUCLEOTIDE SEQUENCE [LARGE SCALE GENOMIC DNA]</scope>
    <source>
        <strain evidence="2">YNDBR</strain>
        <tissue evidence="2">Leaf</tissue>
    </source>
</reference>
<proteinExistence type="predicted"/>
<evidence type="ECO:0000259" key="1">
    <source>
        <dbReference type="Pfam" id="PF00483"/>
    </source>
</evidence>
<dbReference type="Pfam" id="PF00483">
    <property type="entry name" value="NTP_transferase"/>
    <property type="match status" value="1"/>
</dbReference>
<dbReference type="InterPro" id="IPR050486">
    <property type="entry name" value="Mannose-1P_guanyltransferase"/>
</dbReference>
<feature type="domain" description="Nucleotidyl transferase" evidence="1">
    <location>
        <begin position="8"/>
        <end position="105"/>
    </location>
</feature>
<dbReference type="EMBL" id="JBBNAF010000004">
    <property type="protein sequence ID" value="KAK9151755.1"/>
    <property type="molecule type" value="Genomic_DNA"/>
</dbReference>
<dbReference type="InterPro" id="IPR029044">
    <property type="entry name" value="Nucleotide-diphossugar_trans"/>
</dbReference>
<keyword evidence="3" id="KW-1185">Reference proteome</keyword>
<dbReference type="SUPFAM" id="SSF53448">
    <property type="entry name" value="Nucleotide-diphospho-sugar transferases"/>
    <property type="match status" value="1"/>
</dbReference>
<dbReference type="InterPro" id="IPR005835">
    <property type="entry name" value="NTP_transferase_dom"/>
</dbReference>
<comment type="caution">
    <text evidence="2">The sequence shown here is derived from an EMBL/GenBank/DDBJ whole genome shotgun (WGS) entry which is preliminary data.</text>
</comment>
<sequence length="112" mass="12619">MNALINLGSLGTRWKPLPLSVPKPLVDFANKPPILYQIYVFASTLKLSKQLEWLKCLLSSTSNEVMTTVLKDFDTKLQIQITCLCETEALCSARSIAFANEKFDGWWSIFCA</sequence>
<protein>
    <recommendedName>
        <fullName evidence="1">Nucleotidyl transferase domain-containing protein</fullName>
    </recommendedName>
</protein>